<dbReference type="PANTHER" id="PTHR24100">
    <property type="entry name" value="BUTYROPHILIN"/>
    <property type="match status" value="1"/>
</dbReference>
<dbReference type="GO" id="GO:0005102">
    <property type="term" value="F:signaling receptor binding"/>
    <property type="evidence" value="ECO:0007669"/>
    <property type="project" value="TreeGrafter"/>
</dbReference>
<gene>
    <name evidence="15" type="primary">LOC118498105</name>
</gene>
<evidence type="ECO:0000256" key="5">
    <source>
        <dbReference type="ARBA" id="ARBA00022989"/>
    </source>
</evidence>
<feature type="region of interest" description="Disordered" evidence="10">
    <location>
        <begin position="309"/>
        <end position="349"/>
    </location>
</feature>
<feature type="compositionally biased region" description="Low complexity" evidence="10">
    <location>
        <begin position="596"/>
        <end position="609"/>
    </location>
</feature>
<evidence type="ECO:0000256" key="2">
    <source>
        <dbReference type="ARBA" id="ARBA00007591"/>
    </source>
</evidence>
<reference evidence="15" key="1">
    <citation type="submission" date="2025-08" db="UniProtKB">
        <authorList>
            <consortium name="RefSeq"/>
        </authorList>
    </citation>
    <scope>IDENTIFICATION</scope>
    <source>
        <tissue evidence="15">Muscle</tissue>
    </source>
</reference>
<dbReference type="RefSeq" id="XP_035871105.1">
    <property type="nucleotide sequence ID" value="XM_036015212.1"/>
</dbReference>
<evidence type="ECO:0000256" key="6">
    <source>
        <dbReference type="ARBA" id="ARBA00023136"/>
    </source>
</evidence>
<dbReference type="SUPFAM" id="SSF48726">
    <property type="entry name" value="Immunoglobulin"/>
    <property type="match status" value="2"/>
</dbReference>
<dbReference type="CDD" id="cd05713">
    <property type="entry name" value="IgV_MOG_like"/>
    <property type="match status" value="1"/>
</dbReference>
<keyword evidence="8" id="KW-0325">Glycoprotein</keyword>
<dbReference type="Proteomes" id="UP000504628">
    <property type="component" value="Chromosome 14"/>
</dbReference>
<dbReference type="GO" id="GO:0009897">
    <property type="term" value="C:external side of plasma membrane"/>
    <property type="evidence" value="ECO:0007669"/>
    <property type="project" value="TreeGrafter"/>
</dbReference>
<evidence type="ECO:0000256" key="1">
    <source>
        <dbReference type="ARBA" id="ARBA00004479"/>
    </source>
</evidence>
<feature type="domain" description="B30.2/SPRY" evidence="12">
    <location>
        <begin position="364"/>
        <end position="559"/>
    </location>
</feature>
<keyword evidence="3 11" id="KW-0812">Transmembrane</keyword>
<dbReference type="InParanoid" id="A0A7E6CVR2"/>
<dbReference type="SMART" id="SM00449">
    <property type="entry name" value="SPRY"/>
    <property type="match status" value="1"/>
</dbReference>
<dbReference type="FunFam" id="2.60.40.10:FF:000088">
    <property type="entry name" value="Butyrophilin subfamily 1 member A1"/>
    <property type="match status" value="1"/>
</dbReference>
<evidence type="ECO:0000256" key="4">
    <source>
        <dbReference type="ARBA" id="ARBA00022729"/>
    </source>
</evidence>
<name>A0A7E6CVR2_9CHIR</name>
<feature type="domain" description="Ig-like" evidence="13">
    <location>
        <begin position="171"/>
        <end position="257"/>
    </location>
</feature>
<evidence type="ECO:0000259" key="13">
    <source>
        <dbReference type="PROSITE" id="PS50835"/>
    </source>
</evidence>
<dbReference type="GO" id="GO:0001817">
    <property type="term" value="P:regulation of cytokine production"/>
    <property type="evidence" value="ECO:0007669"/>
    <property type="project" value="TreeGrafter"/>
</dbReference>
<feature type="region of interest" description="Disordered" evidence="10">
    <location>
        <begin position="561"/>
        <end position="609"/>
    </location>
</feature>
<dbReference type="PANTHER" id="PTHR24100:SF56">
    <property type="entry name" value="BUTYROPHILIN SUBFAMILY 3 MEMBER A3"/>
    <property type="match status" value="1"/>
</dbReference>
<protein>
    <submittedName>
        <fullName evidence="15">Butyrophilin subfamily 3 member A3-like</fullName>
    </submittedName>
</protein>
<feature type="compositionally biased region" description="Basic and acidic residues" evidence="10">
    <location>
        <begin position="339"/>
        <end position="349"/>
    </location>
</feature>
<keyword evidence="7" id="KW-1015">Disulfide bond</keyword>
<dbReference type="FunFam" id="2.60.120.920:FF:000004">
    <property type="entry name" value="Butyrophilin subfamily 1 member A1"/>
    <property type="match status" value="1"/>
</dbReference>
<dbReference type="FunFam" id="2.60.40.10:FF:000208">
    <property type="entry name" value="Butyrophilin subfamily 1 member A1"/>
    <property type="match status" value="1"/>
</dbReference>
<evidence type="ECO:0000256" key="11">
    <source>
        <dbReference type="SAM" id="Phobius"/>
    </source>
</evidence>
<dbReference type="SMART" id="SM00409">
    <property type="entry name" value="IG"/>
    <property type="match status" value="1"/>
</dbReference>
<sequence length="609" mass="67386">MESKAYRWSLLPSPLLVFLPAQQGTMVRLLVLRLPALPVCLAVVQLLSPCSAQFAVVGPRAPILAIEGEDAELPCHLSPKISAETMELMWERASPRQVVHTYAHGQEETPAAEYQGRTWILREDITAGRAALRIRDIRASDRGTYLCYFQHGNFYAKAQVELKVAALGSDPHVDMKGYEAGGIRVECTSAGWYPQPQIQWRDASGHSLSAEVATEAADPQGLYAASASVILEDSSGEGVSCVIRNPLLGQERSARLSIPGPYFRNAQPWVVALGVTLPTLLGLLAGAGYFLWRQQKKIQALSQEKERERVEKEAAQAEKAAAQAEKEAAQAEKAAAQAKEQRERGAKEKLQDELRWTNIPYLPSEERSQVYAELKAAVFQPADVFLDPDTAHPRLHVFEDKRNLQWADIQHKVPENPERFVREYCVLGCKKFTSGRHFWEVEVGDRKEWRVGVCRENVMRKRGVEIAPENGFWTVELVLANDYVDVTYPESTLTDVNPPERVGVFLDYELGQVSFYNALNGSPIFTFPHTRFSGPLRPVFGIWTNEPTPLTICPAQKEVRRTLLPDPGPDPSLETPVSPGSAGGNGDSQAEETSMLLGAPPGAEGLLDS</sequence>
<proteinExistence type="inferred from homology"/>
<keyword evidence="5 11" id="KW-1133">Transmembrane helix</keyword>
<evidence type="ECO:0000259" key="12">
    <source>
        <dbReference type="PROSITE" id="PS50188"/>
    </source>
</evidence>
<comment type="similarity">
    <text evidence="2">Belongs to the immunoglobulin superfamily. BTN/MOG family.</text>
</comment>
<dbReference type="SMART" id="SM00589">
    <property type="entry name" value="PRY"/>
    <property type="match status" value="1"/>
</dbReference>
<comment type="subcellular location">
    <subcellularLocation>
        <location evidence="1">Membrane</location>
        <topology evidence="1">Single-pass type I membrane protein</topology>
    </subcellularLocation>
</comment>
<dbReference type="InterPro" id="IPR003599">
    <property type="entry name" value="Ig_sub"/>
</dbReference>
<feature type="transmembrane region" description="Helical" evidence="11">
    <location>
        <begin position="269"/>
        <end position="292"/>
    </location>
</feature>
<dbReference type="InterPro" id="IPR043136">
    <property type="entry name" value="B30.2/SPRY_sf"/>
</dbReference>
<dbReference type="SUPFAM" id="SSF49899">
    <property type="entry name" value="Concanavalin A-like lectins/glucanases"/>
    <property type="match status" value="1"/>
</dbReference>
<dbReference type="Pfam" id="PF13765">
    <property type="entry name" value="PRY"/>
    <property type="match status" value="1"/>
</dbReference>
<dbReference type="Pfam" id="PF07686">
    <property type="entry name" value="V-set"/>
    <property type="match status" value="1"/>
</dbReference>
<dbReference type="InterPro" id="IPR006574">
    <property type="entry name" value="PRY"/>
</dbReference>
<dbReference type="PROSITE" id="PS50188">
    <property type="entry name" value="B302_SPRY"/>
    <property type="match status" value="1"/>
</dbReference>
<dbReference type="InterPro" id="IPR013783">
    <property type="entry name" value="Ig-like_fold"/>
</dbReference>
<evidence type="ECO:0000256" key="7">
    <source>
        <dbReference type="ARBA" id="ARBA00023157"/>
    </source>
</evidence>
<dbReference type="PROSITE" id="PS50835">
    <property type="entry name" value="IG_LIKE"/>
    <property type="match status" value="2"/>
</dbReference>
<dbReference type="InterPro" id="IPR053896">
    <property type="entry name" value="BTN3A2-like_Ig-C"/>
</dbReference>
<feature type="domain" description="Ig-like" evidence="13">
    <location>
        <begin position="49"/>
        <end position="163"/>
    </location>
</feature>
<keyword evidence="4" id="KW-0732">Signal</keyword>
<dbReference type="GeneID" id="118498105"/>
<dbReference type="InterPro" id="IPR003877">
    <property type="entry name" value="SPRY_dom"/>
</dbReference>
<dbReference type="Pfam" id="PF00622">
    <property type="entry name" value="SPRY"/>
    <property type="match status" value="1"/>
</dbReference>
<dbReference type="InterPro" id="IPR001870">
    <property type="entry name" value="B30.2/SPRY"/>
</dbReference>
<dbReference type="GO" id="GO:0050852">
    <property type="term" value="P:T cell receptor signaling pathway"/>
    <property type="evidence" value="ECO:0007669"/>
    <property type="project" value="TreeGrafter"/>
</dbReference>
<dbReference type="InterPro" id="IPR003879">
    <property type="entry name" value="Butyrophylin_SPRY"/>
</dbReference>
<evidence type="ECO:0000313" key="15">
    <source>
        <dbReference type="RefSeq" id="XP_035871105.1"/>
    </source>
</evidence>
<evidence type="ECO:0000256" key="9">
    <source>
        <dbReference type="ARBA" id="ARBA00023319"/>
    </source>
</evidence>
<keyword evidence="6 11" id="KW-0472">Membrane</keyword>
<dbReference type="AlphaFoldDB" id="A0A7E6CVR2"/>
<dbReference type="InterPro" id="IPR036179">
    <property type="entry name" value="Ig-like_dom_sf"/>
</dbReference>
<keyword evidence="9" id="KW-0393">Immunoglobulin domain</keyword>
<dbReference type="PRINTS" id="PR01407">
    <property type="entry name" value="BUTYPHLNCDUF"/>
</dbReference>
<dbReference type="InterPro" id="IPR050504">
    <property type="entry name" value="IgSF_BTN/MOG"/>
</dbReference>
<dbReference type="KEGG" id="pdic:118498105"/>
<dbReference type="Gene3D" id="2.60.120.920">
    <property type="match status" value="1"/>
</dbReference>
<dbReference type="InterPro" id="IPR013320">
    <property type="entry name" value="ConA-like_dom_sf"/>
</dbReference>
<dbReference type="SMART" id="SM00406">
    <property type="entry name" value="IGv"/>
    <property type="match status" value="1"/>
</dbReference>
<dbReference type="Gene3D" id="2.60.40.10">
    <property type="entry name" value="Immunoglobulins"/>
    <property type="match status" value="2"/>
</dbReference>
<keyword evidence="14" id="KW-1185">Reference proteome</keyword>
<evidence type="ECO:0000256" key="3">
    <source>
        <dbReference type="ARBA" id="ARBA00022692"/>
    </source>
</evidence>
<dbReference type="InterPro" id="IPR007110">
    <property type="entry name" value="Ig-like_dom"/>
</dbReference>
<evidence type="ECO:0000256" key="10">
    <source>
        <dbReference type="SAM" id="MobiDB-lite"/>
    </source>
</evidence>
<evidence type="ECO:0000256" key="8">
    <source>
        <dbReference type="ARBA" id="ARBA00023180"/>
    </source>
</evidence>
<accession>A0A7E6CVR2</accession>
<evidence type="ECO:0000313" key="14">
    <source>
        <dbReference type="Proteomes" id="UP000504628"/>
    </source>
</evidence>
<dbReference type="OrthoDB" id="8901134at2759"/>
<dbReference type="InterPro" id="IPR013106">
    <property type="entry name" value="Ig_V-set"/>
</dbReference>
<organism evidence="14 15">
    <name type="scientific">Phyllostomus discolor</name>
    <name type="common">pale spear-nosed bat</name>
    <dbReference type="NCBI Taxonomy" id="89673"/>
    <lineage>
        <taxon>Eukaryota</taxon>
        <taxon>Metazoa</taxon>
        <taxon>Chordata</taxon>
        <taxon>Craniata</taxon>
        <taxon>Vertebrata</taxon>
        <taxon>Euteleostomi</taxon>
        <taxon>Mammalia</taxon>
        <taxon>Eutheria</taxon>
        <taxon>Laurasiatheria</taxon>
        <taxon>Chiroptera</taxon>
        <taxon>Yangochiroptera</taxon>
        <taxon>Phyllostomidae</taxon>
        <taxon>Phyllostominae</taxon>
        <taxon>Phyllostomus</taxon>
    </lineage>
</organism>
<dbReference type="Pfam" id="PF22705">
    <property type="entry name" value="C2-set_3"/>
    <property type="match status" value="1"/>
</dbReference>